<name>A0A9Q0KN19_9MAGN</name>
<dbReference type="InterPro" id="IPR032675">
    <property type="entry name" value="LRR_dom_sf"/>
</dbReference>
<comment type="caution">
    <text evidence="2">The sequence shown here is derived from an EMBL/GenBank/DDBJ whole genome shotgun (WGS) entry which is preliminary data.</text>
</comment>
<proteinExistence type="predicted"/>
<evidence type="ECO:0000313" key="2">
    <source>
        <dbReference type="EMBL" id="KAJ4973209.1"/>
    </source>
</evidence>
<evidence type="ECO:0000259" key="1">
    <source>
        <dbReference type="Pfam" id="PF00646"/>
    </source>
</evidence>
<sequence length="478" mass="52656">MESLLCDELLQEIFQRLPPSSSSTVPLVCKRWLIVHRNSRSFLFLRVPSATPSSLRAFSSFLSRYPRLSSLSVVLVSPSDDSLDAVPGCEDNEEINSSLLADQLLLAVASNCPHLRHLQFFAGPVSPSTLLSLSSSCKHLSSLCLSSLRLLSFRWLTFFPSLKDLSVFDCSSVDSSDEDESEFELPLETLCLSGIRAGDCGLGWLWRSCTKLRRLQLRSCEGTGDGDGDPFSSFIRCLPGLQELELRTCRTIADGVLLRLAQHCSSLHCLRLYDGGSRDGLHRFISRSRSTLQKLDLRLPLDLEDDHLSAVAENFTGLISLRLQSCCLVTGEGLKTLGTAINAGLEELALVNCDVIERKPGLLTTLGQSLRGLRTLDLSFNSRLSDKELVSMLVSCKNLVDAKLRGCRGLTGAALLSMFKNCKLLETIDIKQCCGIKADSVEFFLLNSPRLRQFHVEESKLSGVAKTCISKKFIQIVG</sequence>
<evidence type="ECO:0000313" key="3">
    <source>
        <dbReference type="Proteomes" id="UP001141806"/>
    </source>
</evidence>
<organism evidence="2 3">
    <name type="scientific">Protea cynaroides</name>
    <dbReference type="NCBI Taxonomy" id="273540"/>
    <lineage>
        <taxon>Eukaryota</taxon>
        <taxon>Viridiplantae</taxon>
        <taxon>Streptophyta</taxon>
        <taxon>Embryophyta</taxon>
        <taxon>Tracheophyta</taxon>
        <taxon>Spermatophyta</taxon>
        <taxon>Magnoliopsida</taxon>
        <taxon>Proteales</taxon>
        <taxon>Proteaceae</taxon>
        <taxon>Protea</taxon>
    </lineage>
</organism>
<dbReference type="GO" id="GO:0019005">
    <property type="term" value="C:SCF ubiquitin ligase complex"/>
    <property type="evidence" value="ECO:0007669"/>
    <property type="project" value="TreeGrafter"/>
</dbReference>
<dbReference type="OrthoDB" id="550575at2759"/>
<dbReference type="PANTHER" id="PTHR13318">
    <property type="entry name" value="PARTNER OF PAIRED, ISOFORM B-RELATED"/>
    <property type="match status" value="1"/>
</dbReference>
<dbReference type="EMBL" id="JAMYWD010000004">
    <property type="protein sequence ID" value="KAJ4973209.1"/>
    <property type="molecule type" value="Genomic_DNA"/>
</dbReference>
<dbReference type="SUPFAM" id="SSF81383">
    <property type="entry name" value="F-box domain"/>
    <property type="match status" value="1"/>
</dbReference>
<dbReference type="SMART" id="SM00367">
    <property type="entry name" value="LRR_CC"/>
    <property type="match status" value="4"/>
</dbReference>
<dbReference type="InterPro" id="IPR036047">
    <property type="entry name" value="F-box-like_dom_sf"/>
</dbReference>
<reference evidence="2" key="1">
    <citation type="journal article" date="2023" name="Plant J.">
        <title>The genome of the king protea, Protea cynaroides.</title>
        <authorList>
            <person name="Chang J."/>
            <person name="Duong T.A."/>
            <person name="Schoeman C."/>
            <person name="Ma X."/>
            <person name="Roodt D."/>
            <person name="Barker N."/>
            <person name="Li Z."/>
            <person name="Van de Peer Y."/>
            <person name="Mizrachi E."/>
        </authorList>
    </citation>
    <scope>NUCLEOTIDE SEQUENCE</scope>
    <source>
        <tissue evidence="2">Young leaves</tissue>
    </source>
</reference>
<dbReference type="SUPFAM" id="SSF52047">
    <property type="entry name" value="RNI-like"/>
    <property type="match status" value="1"/>
</dbReference>
<dbReference type="InterPro" id="IPR001810">
    <property type="entry name" value="F-box_dom"/>
</dbReference>
<keyword evidence="3" id="KW-1185">Reference proteome</keyword>
<dbReference type="GO" id="GO:0031146">
    <property type="term" value="P:SCF-dependent proteasomal ubiquitin-dependent protein catabolic process"/>
    <property type="evidence" value="ECO:0007669"/>
    <property type="project" value="TreeGrafter"/>
</dbReference>
<dbReference type="Gene3D" id="3.80.10.10">
    <property type="entry name" value="Ribonuclease Inhibitor"/>
    <property type="match status" value="1"/>
</dbReference>
<accession>A0A9Q0KN19</accession>
<feature type="domain" description="F-box" evidence="1">
    <location>
        <begin position="3"/>
        <end position="32"/>
    </location>
</feature>
<protein>
    <recommendedName>
        <fullName evidence="1">F-box domain-containing protein</fullName>
    </recommendedName>
</protein>
<dbReference type="Proteomes" id="UP001141806">
    <property type="component" value="Unassembled WGS sequence"/>
</dbReference>
<dbReference type="AlphaFoldDB" id="A0A9Q0KN19"/>
<gene>
    <name evidence="2" type="ORF">NE237_006383</name>
</gene>
<dbReference type="PANTHER" id="PTHR13318:SF77">
    <property type="entry name" value="F-BOX DOMAIN-CONTAINING PROTEIN"/>
    <property type="match status" value="1"/>
</dbReference>
<dbReference type="Pfam" id="PF00646">
    <property type="entry name" value="F-box"/>
    <property type="match status" value="1"/>
</dbReference>
<dbReference type="Gene3D" id="1.20.1280.50">
    <property type="match status" value="1"/>
</dbReference>
<dbReference type="InterPro" id="IPR006553">
    <property type="entry name" value="Leu-rich_rpt_Cys-con_subtyp"/>
</dbReference>